<dbReference type="Gene3D" id="1.10.10.60">
    <property type="entry name" value="Homeodomain-like"/>
    <property type="match status" value="2"/>
</dbReference>
<reference evidence="5 6" key="1">
    <citation type="submission" date="2016-07" db="EMBL/GenBank/DDBJ databases">
        <title>Draft Genome Sequence of Oceanisphaera psychrotolerans, isolated from coastal sediment samples.</title>
        <authorList>
            <person name="Zhuo S."/>
            <person name="Ruan Z."/>
        </authorList>
    </citation>
    <scope>NUCLEOTIDE SEQUENCE [LARGE SCALE GENOMIC DNA]</scope>
    <source>
        <strain evidence="5 6">LAM-WHM-ZC</strain>
    </source>
</reference>
<feature type="domain" description="HTH araC/xylS-type" evidence="4">
    <location>
        <begin position="163"/>
        <end position="260"/>
    </location>
</feature>
<dbReference type="PROSITE" id="PS01124">
    <property type="entry name" value="HTH_ARAC_FAMILY_2"/>
    <property type="match status" value="1"/>
</dbReference>
<dbReference type="SUPFAM" id="SSF46689">
    <property type="entry name" value="Homeodomain-like"/>
    <property type="match status" value="2"/>
</dbReference>
<dbReference type="SMART" id="SM00342">
    <property type="entry name" value="HTH_ARAC"/>
    <property type="match status" value="1"/>
</dbReference>
<dbReference type="PANTHER" id="PTHR46796">
    <property type="entry name" value="HTH-TYPE TRANSCRIPTIONAL ACTIVATOR RHAS-RELATED"/>
    <property type="match status" value="1"/>
</dbReference>
<accession>A0A1J4QKY6</accession>
<dbReference type="InterPro" id="IPR003313">
    <property type="entry name" value="AraC-bd"/>
</dbReference>
<dbReference type="STRING" id="1414654.BFR47_08280"/>
<keyword evidence="6" id="KW-1185">Reference proteome</keyword>
<name>A0A1J4QKY6_9GAMM</name>
<dbReference type="PANTHER" id="PTHR46796:SF11">
    <property type="entry name" value="TRANSCRIPTIONAL REGULATOR-RELATED"/>
    <property type="match status" value="1"/>
</dbReference>
<keyword evidence="1" id="KW-0805">Transcription regulation</keyword>
<evidence type="ECO:0000313" key="6">
    <source>
        <dbReference type="Proteomes" id="UP000243073"/>
    </source>
</evidence>
<protein>
    <recommendedName>
        <fullName evidence="4">HTH araC/xylS-type domain-containing protein</fullName>
    </recommendedName>
</protein>
<evidence type="ECO:0000256" key="3">
    <source>
        <dbReference type="ARBA" id="ARBA00023163"/>
    </source>
</evidence>
<dbReference type="RefSeq" id="WP_071471269.1">
    <property type="nucleotide sequence ID" value="NZ_MDKE01000002.1"/>
</dbReference>
<dbReference type="Pfam" id="PF02311">
    <property type="entry name" value="AraC_binding"/>
    <property type="match status" value="1"/>
</dbReference>
<evidence type="ECO:0000259" key="4">
    <source>
        <dbReference type="PROSITE" id="PS01124"/>
    </source>
</evidence>
<dbReference type="Proteomes" id="UP000243073">
    <property type="component" value="Unassembled WGS sequence"/>
</dbReference>
<organism evidence="5 6">
    <name type="scientific">Oceanisphaera psychrotolerans</name>
    <dbReference type="NCBI Taxonomy" id="1414654"/>
    <lineage>
        <taxon>Bacteria</taxon>
        <taxon>Pseudomonadati</taxon>
        <taxon>Pseudomonadota</taxon>
        <taxon>Gammaproteobacteria</taxon>
        <taxon>Aeromonadales</taxon>
        <taxon>Aeromonadaceae</taxon>
        <taxon>Oceanisphaera</taxon>
    </lineage>
</organism>
<dbReference type="InterPro" id="IPR037923">
    <property type="entry name" value="HTH-like"/>
</dbReference>
<evidence type="ECO:0000313" key="5">
    <source>
        <dbReference type="EMBL" id="OIN14279.1"/>
    </source>
</evidence>
<comment type="caution">
    <text evidence="5">The sequence shown here is derived from an EMBL/GenBank/DDBJ whole genome shotgun (WGS) entry which is preliminary data.</text>
</comment>
<dbReference type="GO" id="GO:0043565">
    <property type="term" value="F:sequence-specific DNA binding"/>
    <property type="evidence" value="ECO:0007669"/>
    <property type="project" value="InterPro"/>
</dbReference>
<keyword evidence="2" id="KW-0238">DNA-binding</keyword>
<dbReference type="EMBL" id="MDKE01000002">
    <property type="protein sequence ID" value="OIN14279.1"/>
    <property type="molecule type" value="Genomic_DNA"/>
</dbReference>
<dbReference type="GO" id="GO:0003700">
    <property type="term" value="F:DNA-binding transcription factor activity"/>
    <property type="evidence" value="ECO:0007669"/>
    <property type="project" value="InterPro"/>
</dbReference>
<gene>
    <name evidence="5" type="ORF">BFR47_08280</name>
</gene>
<dbReference type="InterPro" id="IPR050204">
    <property type="entry name" value="AraC_XylS_family_regulators"/>
</dbReference>
<sequence length="262" mass="29245">MSAVKYWKHPSLPGMELCLADHAAFSYGRHVHLDYHIGLVESGAQKFIHQGSSMALAAGQLSLLNPDIAHDGSCFDERGFRVRVFAIAPELMASLAGDLEQPTPFFTTPLLNHSGLYRQSLDLHRQLEQKLLDPREAEDQLLDLLSAFFPLAGNNPLTAGTLSRVRERLLDELDQPHSLAQLADEQGLSRFQFLRRFKAAVGLTPHAYLKRLRLEAAKKHLSRGATVADTAQLVGFFDQAHFHRAFVGAYHVTPARFRGQMQ</sequence>
<dbReference type="OrthoDB" id="9809338at2"/>
<proteinExistence type="predicted"/>
<dbReference type="InterPro" id="IPR009057">
    <property type="entry name" value="Homeodomain-like_sf"/>
</dbReference>
<dbReference type="InterPro" id="IPR018060">
    <property type="entry name" value="HTH_AraC"/>
</dbReference>
<dbReference type="Pfam" id="PF12833">
    <property type="entry name" value="HTH_18"/>
    <property type="match status" value="1"/>
</dbReference>
<evidence type="ECO:0000256" key="1">
    <source>
        <dbReference type="ARBA" id="ARBA00023015"/>
    </source>
</evidence>
<evidence type="ECO:0000256" key="2">
    <source>
        <dbReference type="ARBA" id="ARBA00023125"/>
    </source>
</evidence>
<dbReference type="AlphaFoldDB" id="A0A1J4QKY6"/>
<dbReference type="SUPFAM" id="SSF51215">
    <property type="entry name" value="Regulatory protein AraC"/>
    <property type="match status" value="1"/>
</dbReference>
<keyword evidence="3" id="KW-0804">Transcription</keyword>